<dbReference type="PANTHER" id="PTHR37017">
    <property type="entry name" value="AB HYDROLASE-1 DOMAIN-CONTAINING PROTEIN-RELATED"/>
    <property type="match status" value="1"/>
</dbReference>
<dbReference type="InterPro" id="IPR052897">
    <property type="entry name" value="Sec-Metab_Biosynth_Hydrolase"/>
</dbReference>
<proteinExistence type="predicted"/>
<dbReference type="InterPro" id="IPR000073">
    <property type="entry name" value="AB_hydrolase_1"/>
</dbReference>
<sequence>TPVAVADGGTDLYIQQERFRAQFAAAVPEPQARRMAATQRPITELALNEPSNAPAWKTIPSFFVWGDGDRNIPPAALRWMAERAGGREIIEVPGASHALSVSYADTVAGVILRAAQVVM</sequence>
<dbReference type="SUPFAM" id="SSF53474">
    <property type="entry name" value="alpha/beta-Hydrolases"/>
    <property type="match status" value="1"/>
</dbReference>
<dbReference type="AlphaFoldDB" id="A0A6J4N0A1"/>
<dbReference type="EMBL" id="CADCTR010002857">
    <property type="protein sequence ID" value="CAA9371545.1"/>
    <property type="molecule type" value="Genomic_DNA"/>
</dbReference>
<dbReference type="PANTHER" id="PTHR37017:SF11">
    <property type="entry name" value="ESTERASE_LIPASE_THIOESTERASE DOMAIN-CONTAINING PROTEIN"/>
    <property type="match status" value="1"/>
</dbReference>
<protein>
    <recommendedName>
        <fullName evidence="1">AB hydrolase-1 domain-containing protein</fullName>
    </recommendedName>
</protein>
<gene>
    <name evidence="2" type="ORF">AVDCRST_MAG93-8468</name>
</gene>
<dbReference type="Gene3D" id="3.40.50.1820">
    <property type="entry name" value="alpha/beta hydrolase"/>
    <property type="match status" value="1"/>
</dbReference>
<accession>A0A6J4N0A1</accession>
<feature type="non-terminal residue" evidence="2">
    <location>
        <position position="1"/>
    </location>
</feature>
<dbReference type="Pfam" id="PF12697">
    <property type="entry name" value="Abhydrolase_6"/>
    <property type="match status" value="1"/>
</dbReference>
<dbReference type="InterPro" id="IPR029058">
    <property type="entry name" value="AB_hydrolase_fold"/>
</dbReference>
<feature type="domain" description="AB hydrolase-1" evidence="1">
    <location>
        <begin position="13"/>
        <end position="108"/>
    </location>
</feature>
<evidence type="ECO:0000313" key="2">
    <source>
        <dbReference type="EMBL" id="CAA9371545.1"/>
    </source>
</evidence>
<reference evidence="2" key="1">
    <citation type="submission" date="2020-02" db="EMBL/GenBank/DDBJ databases">
        <authorList>
            <person name="Meier V. D."/>
        </authorList>
    </citation>
    <scope>NUCLEOTIDE SEQUENCE</scope>
    <source>
        <strain evidence="2">AVDCRST_MAG93</strain>
    </source>
</reference>
<evidence type="ECO:0000259" key="1">
    <source>
        <dbReference type="Pfam" id="PF12697"/>
    </source>
</evidence>
<organism evidence="2">
    <name type="scientific">uncultured Chloroflexia bacterium</name>
    <dbReference type="NCBI Taxonomy" id="1672391"/>
    <lineage>
        <taxon>Bacteria</taxon>
        <taxon>Bacillati</taxon>
        <taxon>Chloroflexota</taxon>
        <taxon>Chloroflexia</taxon>
        <taxon>environmental samples</taxon>
    </lineage>
</organism>
<name>A0A6J4N0A1_9CHLR</name>